<name>A0A9P6D7I1_PLEER</name>
<dbReference type="EMBL" id="MU154558">
    <property type="protein sequence ID" value="KAF9495801.1"/>
    <property type="molecule type" value="Genomic_DNA"/>
</dbReference>
<reference evidence="1" key="1">
    <citation type="submission" date="2020-11" db="EMBL/GenBank/DDBJ databases">
        <authorList>
            <consortium name="DOE Joint Genome Institute"/>
            <person name="Ahrendt S."/>
            <person name="Riley R."/>
            <person name="Andreopoulos W."/>
            <person name="Labutti K."/>
            <person name="Pangilinan J."/>
            <person name="Ruiz-Duenas F.J."/>
            <person name="Barrasa J.M."/>
            <person name="Sanchez-Garcia M."/>
            <person name="Camarero S."/>
            <person name="Miyauchi S."/>
            <person name="Serrano A."/>
            <person name="Linde D."/>
            <person name="Babiker R."/>
            <person name="Drula E."/>
            <person name="Ayuso-Fernandez I."/>
            <person name="Pacheco R."/>
            <person name="Padilla G."/>
            <person name="Ferreira P."/>
            <person name="Barriuso J."/>
            <person name="Kellner H."/>
            <person name="Castanera R."/>
            <person name="Alfaro M."/>
            <person name="Ramirez L."/>
            <person name="Pisabarro A.G."/>
            <person name="Kuo A."/>
            <person name="Tritt A."/>
            <person name="Lipzen A."/>
            <person name="He G."/>
            <person name="Yan M."/>
            <person name="Ng V."/>
            <person name="Cullen D."/>
            <person name="Martin F."/>
            <person name="Rosso M.-N."/>
            <person name="Henrissat B."/>
            <person name="Hibbett D."/>
            <person name="Martinez A.T."/>
            <person name="Grigoriev I.V."/>
        </authorList>
    </citation>
    <scope>NUCLEOTIDE SEQUENCE</scope>
    <source>
        <strain evidence="1">ATCC 90797</strain>
    </source>
</reference>
<dbReference type="Gene3D" id="1.10.600.10">
    <property type="entry name" value="Farnesyl Diphosphate Synthase"/>
    <property type="match status" value="1"/>
</dbReference>
<evidence type="ECO:0000313" key="1">
    <source>
        <dbReference type="EMBL" id="KAF9495801.1"/>
    </source>
</evidence>
<comment type="caution">
    <text evidence="1">The sequence shown here is derived from an EMBL/GenBank/DDBJ whole genome shotgun (WGS) entry which is preliminary data.</text>
</comment>
<protein>
    <submittedName>
        <fullName evidence="1">Uncharacterized protein</fullName>
    </submittedName>
</protein>
<proteinExistence type="predicted"/>
<organism evidence="1 2">
    <name type="scientific">Pleurotus eryngii</name>
    <name type="common">Boletus of the steppes</name>
    <dbReference type="NCBI Taxonomy" id="5323"/>
    <lineage>
        <taxon>Eukaryota</taxon>
        <taxon>Fungi</taxon>
        <taxon>Dikarya</taxon>
        <taxon>Basidiomycota</taxon>
        <taxon>Agaricomycotina</taxon>
        <taxon>Agaricomycetes</taxon>
        <taxon>Agaricomycetidae</taxon>
        <taxon>Agaricales</taxon>
        <taxon>Pleurotineae</taxon>
        <taxon>Pleurotaceae</taxon>
        <taxon>Pleurotus</taxon>
    </lineage>
</organism>
<evidence type="ECO:0000313" key="2">
    <source>
        <dbReference type="Proteomes" id="UP000807025"/>
    </source>
</evidence>
<gene>
    <name evidence="1" type="ORF">BDN71DRAFT_813662</name>
</gene>
<dbReference type="AlphaFoldDB" id="A0A9P6D7I1"/>
<keyword evidence="2" id="KW-1185">Reference proteome</keyword>
<sequence length="84" mass="9700">MLSFYKEELVGETANHVSIIARCAEGRTKEEVLWRITEDTIGSQSRLRKILMNHREASEILDQLFEGYISFHASLGGYRLEELL</sequence>
<dbReference type="Proteomes" id="UP000807025">
    <property type="component" value="Unassembled WGS sequence"/>
</dbReference>
<dbReference type="InterPro" id="IPR008949">
    <property type="entry name" value="Isoprenoid_synthase_dom_sf"/>
</dbReference>
<accession>A0A9P6D7I1</accession>
<dbReference type="OrthoDB" id="2998174at2759"/>